<name>A0A948RVN4_UNCEI</name>
<gene>
    <name evidence="2" type="ORF">KJ970_05775</name>
</gene>
<sequence length="220" mass="24421">MTLGDTTYSRPKIAVLILCAGASRRMRFPKFLLEIQRKSAVSLISSIALEQLEGPVAIVARPEEREIIETLSGLPDSQRLYIIENSDPDAGRTGSIQAGLQHFSRLSSESPSGCLIWPVDLPLVRPQTVRRLGYKLEWSGPSAVIIPTWESRGGHPVAVGKNHWPALFEMGPDTPLRELWKDPKCCIEMLPVEDPGIRVDLNTPEEAERWLGAPARPWSP</sequence>
<dbReference type="InterPro" id="IPR029044">
    <property type="entry name" value="Nucleotide-diphossugar_trans"/>
</dbReference>
<feature type="domain" description="MobA-like NTP transferase" evidence="1">
    <location>
        <begin position="15"/>
        <end position="181"/>
    </location>
</feature>
<dbReference type="InterPro" id="IPR025877">
    <property type="entry name" value="MobA-like_NTP_Trfase"/>
</dbReference>
<evidence type="ECO:0000313" key="3">
    <source>
        <dbReference type="Proteomes" id="UP000777784"/>
    </source>
</evidence>
<dbReference type="GO" id="GO:0016779">
    <property type="term" value="F:nucleotidyltransferase activity"/>
    <property type="evidence" value="ECO:0007669"/>
    <property type="project" value="UniProtKB-ARBA"/>
</dbReference>
<protein>
    <submittedName>
        <fullName evidence="2">Nucleotidyltransferase family protein</fullName>
    </submittedName>
</protein>
<dbReference type="Gene3D" id="3.90.550.10">
    <property type="entry name" value="Spore Coat Polysaccharide Biosynthesis Protein SpsA, Chain A"/>
    <property type="match status" value="1"/>
</dbReference>
<dbReference type="EMBL" id="JAHJDP010000031">
    <property type="protein sequence ID" value="MBU2690418.1"/>
    <property type="molecule type" value="Genomic_DNA"/>
</dbReference>
<dbReference type="Pfam" id="PF12804">
    <property type="entry name" value="NTP_transf_3"/>
    <property type="match status" value="1"/>
</dbReference>
<accession>A0A948RVN4</accession>
<dbReference type="SUPFAM" id="SSF53448">
    <property type="entry name" value="Nucleotide-diphospho-sugar transferases"/>
    <property type="match status" value="1"/>
</dbReference>
<dbReference type="AlphaFoldDB" id="A0A948RVN4"/>
<reference evidence="2" key="1">
    <citation type="submission" date="2021-05" db="EMBL/GenBank/DDBJ databases">
        <title>Energy efficiency and biological interactions define the core microbiome of deep oligotrophic groundwater.</title>
        <authorList>
            <person name="Mehrshad M."/>
            <person name="Lopez-Fernandez M."/>
            <person name="Bell E."/>
            <person name="Bernier-Latmani R."/>
            <person name="Bertilsson S."/>
            <person name="Dopson M."/>
        </authorList>
    </citation>
    <scope>NUCLEOTIDE SEQUENCE</scope>
    <source>
        <strain evidence="2">Modern_marine.mb.64</strain>
    </source>
</reference>
<dbReference type="PANTHER" id="PTHR43777">
    <property type="entry name" value="MOLYBDENUM COFACTOR CYTIDYLYLTRANSFERASE"/>
    <property type="match status" value="1"/>
</dbReference>
<dbReference type="CDD" id="cd04182">
    <property type="entry name" value="GT_2_like_f"/>
    <property type="match status" value="1"/>
</dbReference>
<dbReference type="PANTHER" id="PTHR43777:SF1">
    <property type="entry name" value="MOLYBDENUM COFACTOR CYTIDYLYLTRANSFERASE"/>
    <property type="match status" value="1"/>
</dbReference>
<proteinExistence type="predicted"/>
<dbReference type="Proteomes" id="UP000777784">
    <property type="component" value="Unassembled WGS sequence"/>
</dbReference>
<evidence type="ECO:0000313" key="2">
    <source>
        <dbReference type="EMBL" id="MBU2690418.1"/>
    </source>
</evidence>
<organism evidence="2 3">
    <name type="scientific">Eiseniibacteriota bacterium</name>
    <dbReference type="NCBI Taxonomy" id="2212470"/>
    <lineage>
        <taxon>Bacteria</taxon>
        <taxon>Candidatus Eiseniibacteriota</taxon>
    </lineage>
</organism>
<comment type="caution">
    <text evidence="2">The sequence shown here is derived from an EMBL/GenBank/DDBJ whole genome shotgun (WGS) entry which is preliminary data.</text>
</comment>
<evidence type="ECO:0000259" key="1">
    <source>
        <dbReference type="Pfam" id="PF12804"/>
    </source>
</evidence>